<evidence type="ECO:0000313" key="2">
    <source>
        <dbReference type="Proteomes" id="UP000828941"/>
    </source>
</evidence>
<reference evidence="1 2" key="1">
    <citation type="journal article" date="2022" name="DNA Res.">
        <title>Chromosomal-level genome assembly of the orchid tree Bauhinia variegata (Leguminosae; Cercidoideae) supports the allotetraploid origin hypothesis of Bauhinia.</title>
        <authorList>
            <person name="Zhong Y."/>
            <person name="Chen Y."/>
            <person name="Zheng D."/>
            <person name="Pang J."/>
            <person name="Liu Y."/>
            <person name="Luo S."/>
            <person name="Meng S."/>
            <person name="Qian L."/>
            <person name="Wei D."/>
            <person name="Dai S."/>
            <person name="Zhou R."/>
        </authorList>
    </citation>
    <scope>NUCLEOTIDE SEQUENCE [LARGE SCALE GENOMIC DNA]</scope>
    <source>
        <strain evidence="1">BV-YZ2020</strain>
    </source>
</reference>
<proteinExistence type="predicted"/>
<gene>
    <name evidence="1" type="ORF">L6164_036646</name>
</gene>
<evidence type="ECO:0000313" key="1">
    <source>
        <dbReference type="EMBL" id="KAI4296708.1"/>
    </source>
</evidence>
<dbReference type="Proteomes" id="UP000828941">
    <property type="component" value="Chromosome 14"/>
</dbReference>
<organism evidence="1 2">
    <name type="scientific">Bauhinia variegata</name>
    <name type="common">Purple orchid tree</name>
    <name type="synonym">Phanera variegata</name>
    <dbReference type="NCBI Taxonomy" id="167791"/>
    <lineage>
        <taxon>Eukaryota</taxon>
        <taxon>Viridiplantae</taxon>
        <taxon>Streptophyta</taxon>
        <taxon>Embryophyta</taxon>
        <taxon>Tracheophyta</taxon>
        <taxon>Spermatophyta</taxon>
        <taxon>Magnoliopsida</taxon>
        <taxon>eudicotyledons</taxon>
        <taxon>Gunneridae</taxon>
        <taxon>Pentapetalae</taxon>
        <taxon>rosids</taxon>
        <taxon>fabids</taxon>
        <taxon>Fabales</taxon>
        <taxon>Fabaceae</taxon>
        <taxon>Cercidoideae</taxon>
        <taxon>Cercideae</taxon>
        <taxon>Bauhiniinae</taxon>
        <taxon>Bauhinia</taxon>
    </lineage>
</organism>
<keyword evidence="2" id="KW-1185">Reference proteome</keyword>
<accession>A0ACB9KHP6</accession>
<protein>
    <submittedName>
        <fullName evidence="1">Uncharacterized protein</fullName>
    </submittedName>
</protein>
<name>A0ACB9KHP6_BAUVA</name>
<sequence>MSDSENHTSLLNDKADRGGSSPDRSYRDKSNSHGPDDERLRISKRDGARRGFHEHHLRGYKDGGFRGRSNYDHHRIHNRDKHRNHVRDGEMRHRHGRHFSYRSRRESRSRSRSPSRSESKRNSNFDVAPPSVTVMPAAVLPGTVQNLSSVGMSQIGALALMPVQAMTQQATRHARRVYVGGLPPLTNEQAVATFFSHVMNAIGGNSSYAGDSVVNVYINREKKFAFVEMRTVEEASNAMALDGIIFEGVSVRVRRPTDYNPSLAAVLGPSQPSPHLKLSAVGLAPGPIGGTEGPDRIFVGGLPYFFTEAQIRELLQSFGALRAFDLVRDKDTGNSKGYGFCMYQDPAVTDIACAALNGLKMGDKTLTVRRATFSGQSKMEKEDIFTQAQQHIAMQKIALEVGGMNLPGTERGPIMNDETPTRVLCLTDAITLDQLRDDDEYDEILEDMRDECCKFGTLMNVVIPRPNHSGELLPGVGKVFLEYSDNVGCSTARNALHGRKFGGNVLDDYIYNHEGLFLLISVRFRRLFTEFHSLSAASYSYC</sequence>
<comment type="caution">
    <text evidence="1">The sequence shown here is derived from an EMBL/GenBank/DDBJ whole genome shotgun (WGS) entry which is preliminary data.</text>
</comment>
<dbReference type="EMBL" id="CM039439">
    <property type="protein sequence ID" value="KAI4296708.1"/>
    <property type="molecule type" value="Genomic_DNA"/>
</dbReference>